<dbReference type="InterPro" id="IPR027417">
    <property type="entry name" value="P-loop_NTPase"/>
</dbReference>
<accession>A0A243RU46</accession>
<dbReference type="CDD" id="cd03257">
    <property type="entry name" value="ABC_NikE_OppD_transporters"/>
    <property type="match status" value="2"/>
</dbReference>
<reference evidence="11 12" key="1">
    <citation type="submission" date="2017-05" db="EMBL/GenBank/DDBJ databases">
        <title>Biotechnological potential of actinobacteria isolated from South African environments.</title>
        <authorList>
            <person name="Le Roes-Hill M."/>
            <person name="Prins A."/>
            <person name="Durrell K.A."/>
        </authorList>
    </citation>
    <scope>NUCLEOTIDE SEQUENCE [LARGE SCALE GENOMIC DNA]</scope>
    <source>
        <strain evidence="11">M26</strain>
    </source>
</reference>
<dbReference type="NCBIfam" id="TIGR01727">
    <property type="entry name" value="oligo_HPY"/>
    <property type="match status" value="1"/>
</dbReference>
<dbReference type="InterPro" id="IPR003439">
    <property type="entry name" value="ABC_transporter-like_ATP-bd"/>
</dbReference>
<sequence>MRDELLRVSGLTVSLAGRRIVDDVDLVVGSGETVGLVGESGSGKSLTARAVAGLLPPTLTAGGSVRFSGTELIGASERVLRKFRGRRVGLLMQDPFAMLNPLLTAGAHIAESLPRGTRRDRQEVVRRLAEVGITNPDVAYRYPFQLSGGMRQRVAIAAALAGDPELLIADEPTTALDATIQHEIMQLLARIQESRGMAVLLITHDLRVAFQLCDRVQVMYAGRVLESGASKALATGPGHPYTLGLISALPAVERTAVRLEGIPGSVPRAADVACQCAFADRCGQRQDDCLTERPPLRLLDSGRLTACRYDVAPAASVAAPPSVPSARKSSANGPLLLVEGLRKKYGQAVALDGVDLRIEPGERLGLVGESGSGKTTLARCLLGLVDPSGGSIQLGGMDTTRLRHLPAARQREIRPLVQCVFQDPSTSLNPAMTVGATLAEAAALAAEQDRRPVGEVLELVGLPSGYAKLRPHRLSGGEKQRVAIARALAVRPALLICDEPTASLDVSVQAHILELLRTVNSELGTALLFVTHDLAVVRQVTDRIVVLLHGKVIETGVTASVLDSPGHDYTRRLVASVPTFTGSDACTI</sequence>
<dbReference type="Proteomes" id="UP000194761">
    <property type="component" value="Unassembled WGS sequence"/>
</dbReference>
<dbReference type="GO" id="GO:0005524">
    <property type="term" value="F:ATP binding"/>
    <property type="evidence" value="ECO:0007669"/>
    <property type="project" value="UniProtKB-KW"/>
</dbReference>
<dbReference type="InterPro" id="IPR013563">
    <property type="entry name" value="Oligopep_ABC_C"/>
</dbReference>
<dbReference type="SUPFAM" id="SSF52540">
    <property type="entry name" value="P-loop containing nucleoside triphosphate hydrolases"/>
    <property type="match status" value="2"/>
</dbReference>
<dbReference type="InterPro" id="IPR017871">
    <property type="entry name" value="ABC_transporter-like_CS"/>
</dbReference>
<keyword evidence="9" id="KW-0472">Membrane</keyword>
<gene>
    <name evidence="11" type="ORF">CA984_06435</name>
</gene>
<dbReference type="PANTHER" id="PTHR43297:SF14">
    <property type="entry name" value="ATPASE AAA-TYPE CORE DOMAIN-CONTAINING PROTEIN"/>
    <property type="match status" value="1"/>
</dbReference>
<proteinExistence type="inferred from homology"/>
<feature type="domain" description="ABC transporter" evidence="10">
    <location>
        <begin position="6"/>
        <end position="246"/>
    </location>
</feature>
<name>A0A243RU46_9ACTN</name>
<protein>
    <submittedName>
        <fullName evidence="11">ABC transporter ATP-binding protein</fullName>
    </submittedName>
</protein>
<evidence type="ECO:0000256" key="1">
    <source>
        <dbReference type="ARBA" id="ARBA00004202"/>
    </source>
</evidence>
<keyword evidence="12" id="KW-1185">Reference proteome</keyword>
<keyword evidence="7 11" id="KW-0067">ATP-binding</keyword>
<feature type="domain" description="ABC transporter" evidence="10">
    <location>
        <begin position="336"/>
        <end position="574"/>
    </location>
</feature>
<dbReference type="InterPro" id="IPR003593">
    <property type="entry name" value="AAA+_ATPase"/>
</dbReference>
<evidence type="ECO:0000256" key="5">
    <source>
        <dbReference type="ARBA" id="ARBA00022519"/>
    </source>
</evidence>
<evidence type="ECO:0000256" key="6">
    <source>
        <dbReference type="ARBA" id="ARBA00022741"/>
    </source>
</evidence>
<dbReference type="AlphaFoldDB" id="A0A243RU46"/>
<comment type="subcellular location">
    <subcellularLocation>
        <location evidence="1">Cell membrane</location>
        <topology evidence="1">Peripheral membrane protein</topology>
    </subcellularLocation>
</comment>
<keyword evidence="8" id="KW-1278">Translocase</keyword>
<evidence type="ECO:0000256" key="3">
    <source>
        <dbReference type="ARBA" id="ARBA00022448"/>
    </source>
</evidence>
<dbReference type="GO" id="GO:0015833">
    <property type="term" value="P:peptide transport"/>
    <property type="evidence" value="ECO:0007669"/>
    <property type="project" value="InterPro"/>
</dbReference>
<organism evidence="11 12">
    <name type="scientific">Streptosporangium minutum</name>
    <dbReference type="NCBI Taxonomy" id="569862"/>
    <lineage>
        <taxon>Bacteria</taxon>
        <taxon>Bacillati</taxon>
        <taxon>Actinomycetota</taxon>
        <taxon>Actinomycetes</taxon>
        <taxon>Streptosporangiales</taxon>
        <taxon>Streptosporangiaceae</taxon>
        <taxon>Streptosporangium</taxon>
    </lineage>
</organism>
<evidence type="ECO:0000256" key="7">
    <source>
        <dbReference type="ARBA" id="ARBA00022840"/>
    </source>
</evidence>
<dbReference type="PROSITE" id="PS00211">
    <property type="entry name" value="ABC_TRANSPORTER_1"/>
    <property type="match status" value="2"/>
</dbReference>
<dbReference type="RefSeq" id="WP_086569234.1">
    <property type="nucleotide sequence ID" value="NZ_NGFP01000018.1"/>
</dbReference>
<evidence type="ECO:0000313" key="12">
    <source>
        <dbReference type="Proteomes" id="UP000194761"/>
    </source>
</evidence>
<dbReference type="PANTHER" id="PTHR43297">
    <property type="entry name" value="OLIGOPEPTIDE TRANSPORT ATP-BINDING PROTEIN APPD"/>
    <property type="match status" value="1"/>
</dbReference>
<comment type="similarity">
    <text evidence="2">Belongs to the ABC transporter superfamily.</text>
</comment>
<comment type="caution">
    <text evidence="11">The sequence shown here is derived from an EMBL/GenBank/DDBJ whole genome shotgun (WGS) entry which is preliminary data.</text>
</comment>
<dbReference type="Pfam" id="PF00005">
    <property type="entry name" value="ABC_tran"/>
    <property type="match status" value="2"/>
</dbReference>
<evidence type="ECO:0000259" key="10">
    <source>
        <dbReference type="PROSITE" id="PS50893"/>
    </source>
</evidence>
<evidence type="ECO:0000256" key="2">
    <source>
        <dbReference type="ARBA" id="ARBA00005417"/>
    </source>
</evidence>
<dbReference type="Gene3D" id="3.40.50.300">
    <property type="entry name" value="P-loop containing nucleotide triphosphate hydrolases"/>
    <property type="match status" value="2"/>
</dbReference>
<dbReference type="PROSITE" id="PS50893">
    <property type="entry name" value="ABC_TRANSPORTER_2"/>
    <property type="match status" value="2"/>
</dbReference>
<dbReference type="EMBL" id="NGFP01000018">
    <property type="protein sequence ID" value="OUC98649.1"/>
    <property type="molecule type" value="Genomic_DNA"/>
</dbReference>
<keyword evidence="6" id="KW-0547">Nucleotide-binding</keyword>
<evidence type="ECO:0000256" key="8">
    <source>
        <dbReference type="ARBA" id="ARBA00022967"/>
    </source>
</evidence>
<dbReference type="Pfam" id="PF08352">
    <property type="entry name" value="oligo_HPY"/>
    <property type="match status" value="2"/>
</dbReference>
<dbReference type="InterPro" id="IPR050388">
    <property type="entry name" value="ABC_Ni/Peptide_Import"/>
</dbReference>
<evidence type="ECO:0000256" key="9">
    <source>
        <dbReference type="ARBA" id="ARBA00023136"/>
    </source>
</evidence>
<evidence type="ECO:0000256" key="4">
    <source>
        <dbReference type="ARBA" id="ARBA00022475"/>
    </source>
</evidence>
<dbReference type="GO" id="GO:0016887">
    <property type="term" value="F:ATP hydrolysis activity"/>
    <property type="evidence" value="ECO:0007669"/>
    <property type="project" value="InterPro"/>
</dbReference>
<keyword evidence="4" id="KW-1003">Cell membrane</keyword>
<evidence type="ECO:0000313" key="11">
    <source>
        <dbReference type="EMBL" id="OUC98649.1"/>
    </source>
</evidence>
<dbReference type="GO" id="GO:0005886">
    <property type="term" value="C:plasma membrane"/>
    <property type="evidence" value="ECO:0007669"/>
    <property type="project" value="UniProtKB-SubCell"/>
</dbReference>
<keyword evidence="5" id="KW-0997">Cell inner membrane</keyword>
<dbReference type="SMART" id="SM00382">
    <property type="entry name" value="AAA"/>
    <property type="match status" value="2"/>
</dbReference>
<dbReference type="NCBIfam" id="NF008453">
    <property type="entry name" value="PRK11308.1"/>
    <property type="match status" value="2"/>
</dbReference>
<keyword evidence="3" id="KW-0813">Transport</keyword>